<keyword evidence="2" id="KW-0732">Signal</keyword>
<feature type="chain" id="PRO_5003257092" evidence="2">
    <location>
        <begin position="40"/>
        <end position="74"/>
    </location>
</feature>
<dbReference type="RefSeq" id="WP_013594349.1">
    <property type="nucleotide sequence ID" value="NC_015138.1"/>
</dbReference>
<gene>
    <name evidence="3" type="ordered locus">Acav_1918</name>
</gene>
<evidence type="ECO:0000313" key="4">
    <source>
        <dbReference type="Proteomes" id="UP000002482"/>
    </source>
</evidence>
<protein>
    <submittedName>
        <fullName evidence="3">Uncharacterized protein</fullName>
    </submittedName>
</protein>
<dbReference type="EMBL" id="CP002521">
    <property type="protein sequence ID" value="ADX45832.1"/>
    <property type="molecule type" value="Genomic_DNA"/>
</dbReference>
<feature type="signal peptide" evidence="2">
    <location>
        <begin position="1"/>
        <end position="39"/>
    </location>
</feature>
<accession>F0Q834</accession>
<dbReference type="HOGENOM" id="CLU_2679193_0_0_4"/>
<name>F0Q834_PARA1</name>
<dbReference type="Proteomes" id="UP000002482">
    <property type="component" value="Chromosome"/>
</dbReference>
<dbReference type="GeneID" id="34236218"/>
<evidence type="ECO:0000256" key="2">
    <source>
        <dbReference type="SAM" id="SignalP"/>
    </source>
</evidence>
<reference evidence="3" key="1">
    <citation type="submission" date="2011-02" db="EMBL/GenBank/DDBJ databases">
        <title>Complete sequence of Acidovorax avenae subsp. avenae ATCC 19860.</title>
        <authorList>
            <consortium name="US DOE Joint Genome Institute"/>
            <person name="Lucas S."/>
            <person name="Copeland A."/>
            <person name="Lapidus A."/>
            <person name="Cheng J.-F."/>
            <person name="Goodwin L."/>
            <person name="Pitluck S."/>
            <person name="Chertkov O."/>
            <person name="Held B."/>
            <person name="Detter J.C."/>
            <person name="Han C."/>
            <person name="Tapia R."/>
            <person name="Land M."/>
            <person name="Hauser L."/>
            <person name="Kyrpides N."/>
            <person name="Ivanova N."/>
            <person name="Ovchinnikova G."/>
            <person name="Pagani I."/>
            <person name="Gordon S."/>
            <person name="Woyke T."/>
        </authorList>
    </citation>
    <scope>NUCLEOTIDE SEQUENCE</scope>
    <source>
        <strain evidence="3">ATCC 19860</strain>
    </source>
</reference>
<evidence type="ECO:0000313" key="3">
    <source>
        <dbReference type="EMBL" id="ADX45832.1"/>
    </source>
</evidence>
<organism evidence="3 4">
    <name type="scientific">Paracidovorax avenae (strain ATCC 19860 / DSM 7227 / CCUG 15838 / JCM 20985 / LMG 2117 / NCPPB 1011)</name>
    <name type="common">Acidovorax avenae</name>
    <dbReference type="NCBI Taxonomy" id="643561"/>
    <lineage>
        <taxon>Bacteria</taxon>
        <taxon>Pseudomonadati</taxon>
        <taxon>Pseudomonadota</taxon>
        <taxon>Betaproteobacteria</taxon>
        <taxon>Burkholderiales</taxon>
        <taxon>Comamonadaceae</taxon>
        <taxon>Paracidovorax</taxon>
    </lineage>
</organism>
<feature type="region of interest" description="Disordered" evidence="1">
    <location>
        <begin position="45"/>
        <end position="74"/>
    </location>
</feature>
<keyword evidence="4" id="KW-1185">Reference proteome</keyword>
<evidence type="ECO:0000256" key="1">
    <source>
        <dbReference type="SAM" id="MobiDB-lite"/>
    </source>
</evidence>
<sequence>MHRTYMQGRMAKAPSQHAALVCRSAVVAACMLLAWPAMAADSCCPSGGNGQPASGEPGEGAPQAIVSASGGQDI</sequence>
<proteinExistence type="predicted"/>
<dbReference type="AlphaFoldDB" id="F0Q834"/>
<dbReference type="KEGG" id="aaa:Acav_1918"/>